<evidence type="ECO:0000256" key="2">
    <source>
        <dbReference type="ARBA" id="ARBA00005992"/>
    </source>
</evidence>
<dbReference type="UniPathway" id="UPA00219"/>
<comment type="caution">
    <text evidence="13">The sequence shown here is derived from an EMBL/GenBank/DDBJ whole genome shotgun (WGS) entry which is preliminary data.</text>
</comment>
<dbReference type="AlphaFoldDB" id="A0A841SNI4"/>
<feature type="active site" description="Proton donor/acceptor" evidence="9">
    <location>
        <position position="423"/>
    </location>
</feature>
<dbReference type="InterPro" id="IPR005490">
    <property type="entry name" value="LD_TPept_cat_dom"/>
</dbReference>
<feature type="active site" description="Nucleophile" evidence="9">
    <location>
        <position position="439"/>
    </location>
</feature>
<dbReference type="PANTHER" id="PTHR30582:SF24">
    <property type="entry name" value="L,D-TRANSPEPTIDASE ERFK_SRFK-RELATED"/>
    <property type="match status" value="1"/>
</dbReference>
<evidence type="ECO:0000256" key="11">
    <source>
        <dbReference type="SAM" id="Phobius"/>
    </source>
</evidence>
<dbReference type="Proteomes" id="UP000535838">
    <property type="component" value="Unassembled WGS sequence"/>
</dbReference>
<dbReference type="GO" id="GO:0008360">
    <property type="term" value="P:regulation of cell shape"/>
    <property type="evidence" value="ECO:0007669"/>
    <property type="project" value="UniProtKB-UniRule"/>
</dbReference>
<feature type="transmembrane region" description="Helical" evidence="11">
    <location>
        <begin position="96"/>
        <end position="115"/>
    </location>
</feature>
<keyword evidence="5" id="KW-0378">Hydrolase</keyword>
<dbReference type="PROSITE" id="PS52029">
    <property type="entry name" value="LD_TPASE"/>
    <property type="match status" value="1"/>
</dbReference>
<name>A0A841SNI4_9BACL</name>
<evidence type="ECO:0000256" key="9">
    <source>
        <dbReference type="PROSITE-ProRule" id="PRU01373"/>
    </source>
</evidence>
<organism evidence="13 14">
    <name type="scientific">Cohnella thailandensis</name>
    <dbReference type="NCBI Taxonomy" id="557557"/>
    <lineage>
        <taxon>Bacteria</taxon>
        <taxon>Bacillati</taxon>
        <taxon>Bacillota</taxon>
        <taxon>Bacilli</taxon>
        <taxon>Bacillales</taxon>
        <taxon>Paenibacillaceae</taxon>
        <taxon>Cohnella</taxon>
    </lineage>
</organism>
<proteinExistence type="inferred from homology"/>
<comment type="similarity">
    <text evidence="2">Belongs to the YkuD family.</text>
</comment>
<dbReference type="GO" id="GO:0005576">
    <property type="term" value="C:extracellular region"/>
    <property type="evidence" value="ECO:0007669"/>
    <property type="project" value="TreeGrafter"/>
</dbReference>
<keyword evidence="8 9" id="KW-0961">Cell wall biogenesis/degradation</keyword>
<keyword evidence="4" id="KW-0808">Transferase</keyword>
<evidence type="ECO:0000256" key="7">
    <source>
        <dbReference type="ARBA" id="ARBA00022984"/>
    </source>
</evidence>
<keyword evidence="11" id="KW-0472">Membrane</keyword>
<feature type="region of interest" description="Disordered" evidence="10">
    <location>
        <begin position="323"/>
        <end position="345"/>
    </location>
</feature>
<comment type="pathway">
    <text evidence="1 9">Cell wall biogenesis; peptidoglycan biosynthesis.</text>
</comment>
<accession>A0A841SNI4</accession>
<dbReference type="GO" id="GO:0071972">
    <property type="term" value="F:peptidoglycan L,D-transpeptidase activity"/>
    <property type="evidence" value="ECO:0007669"/>
    <property type="project" value="TreeGrafter"/>
</dbReference>
<evidence type="ECO:0000256" key="5">
    <source>
        <dbReference type="ARBA" id="ARBA00022801"/>
    </source>
</evidence>
<dbReference type="InterPro" id="IPR038063">
    <property type="entry name" value="Transpep_catalytic_dom"/>
</dbReference>
<evidence type="ECO:0000256" key="10">
    <source>
        <dbReference type="SAM" id="MobiDB-lite"/>
    </source>
</evidence>
<dbReference type="CDD" id="cd16913">
    <property type="entry name" value="YkuD_like"/>
    <property type="match status" value="1"/>
</dbReference>
<evidence type="ECO:0000259" key="12">
    <source>
        <dbReference type="PROSITE" id="PS52029"/>
    </source>
</evidence>
<dbReference type="GO" id="GO:0016757">
    <property type="term" value="F:glycosyltransferase activity"/>
    <property type="evidence" value="ECO:0007669"/>
    <property type="project" value="UniProtKB-KW"/>
</dbReference>
<gene>
    <name evidence="13" type="ORF">H7B67_07825</name>
</gene>
<feature type="domain" description="L,D-TPase catalytic" evidence="12">
    <location>
        <begin position="354"/>
        <end position="463"/>
    </location>
</feature>
<dbReference type="InterPro" id="IPR050979">
    <property type="entry name" value="LD-transpeptidase"/>
</dbReference>
<feature type="region of interest" description="Disordered" evidence="10">
    <location>
        <begin position="122"/>
        <end position="161"/>
    </location>
</feature>
<sequence length="497" mass="53150">MSQDDRLEKLIDEFYERSPELGDSLPMKDYLLKHENNQMAWYLLGKQYAAKGEEGKANYCYAQAGSVYEAFESKANPLLNLPTPAPPKRKKRIRGLVVAAALLLLTGLGSVLAGGDALAPADKPVPSPSAGAASETAPQGTTKGKPATSKPPSGGAGSQTDEGLAYVAGAADPQLDGPPTLGSLLLKTEAPSSSLLVQSPLLAGKWTDWQKSGLPLAEVQTASSKGEAAVNWFDSGWCPCQPGQGQDNADARQAIAEWKPLQEGKLVLRSAINQYKARTGNWPKSAEQLAAAYPNNSMSGWNEEMTAWFEELNEELTKVDGKLPSAAGWPESSGPEAGSGKPAGKLAALSDRPLEIIVDKANHRLAVVSGNVLLRNYEIGLGAGRTPEGQFVITEKVRDPNGSSTGPFGSRGMTLSDTLYAIHGTDEPDSIGKDESKGCIRMNKEDLEELYDLVSLGTKVTIIAKGLPRELRVPTERFHLEPAQNETNPDKKYEWLG</sequence>
<dbReference type="RefSeq" id="WP_185119211.1">
    <property type="nucleotide sequence ID" value="NZ_JACJVQ010000005.1"/>
</dbReference>
<keyword evidence="7 9" id="KW-0573">Peptidoglycan synthesis</keyword>
<dbReference type="PANTHER" id="PTHR30582">
    <property type="entry name" value="L,D-TRANSPEPTIDASE"/>
    <property type="match status" value="1"/>
</dbReference>
<evidence type="ECO:0000313" key="13">
    <source>
        <dbReference type="EMBL" id="MBB6634013.1"/>
    </source>
</evidence>
<evidence type="ECO:0000256" key="8">
    <source>
        <dbReference type="ARBA" id="ARBA00023316"/>
    </source>
</evidence>
<dbReference type="Pfam" id="PF03734">
    <property type="entry name" value="YkuD"/>
    <property type="match status" value="1"/>
</dbReference>
<evidence type="ECO:0000313" key="14">
    <source>
        <dbReference type="Proteomes" id="UP000535838"/>
    </source>
</evidence>
<keyword evidence="3" id="KW-0328">Glycosyltransferase</keyword>
<evidence type="ECO:0000256" key="6">
    <source>
        <dbReference type="ARBA" id="ARBA00022960"/>
    </source>
</evidence>
<dbReference type="GO" id="GO:0071555">
    <property type="term" value="P:cell wall organization"/>
    <property type="evidence" value="ECO:0007669"/>
    <property type="project" value="UniProtKB-UniRule"/>
</dbReference>
<evidence type="ECO:0000256" key="1">
    <source>
        <dbReference type="ARBA" id="ARBA00004752"/>
    </source>
</evidence>
<dbReference type="SUPFAM" id="SSF141523">
    <property type="entry name" value="L,D-transpeptidase catalytic domain-like"/>
    <property type="match status" value="1"/>
</dbReference>
<keyword evidence="14" id="KW-1185">Reference proteome</keyword>
<dbReference type="GO" id="GO:0018104">
    <property type="term" value="P:peptidoglycan-protein cross-linking"/>
    <property type="evidence" value="ECO:0007669"/>
    <property type="project" value="TreeGrafter"/>
</dbReference>
<keyword evidence="11" id="KW-0812">Transmembrane</keyword>
<keyword evidence="11" id="KW-1133">Transmembrane helix</keyword>
<reference evidence="13 14" key="1">
    <citation type="submission" date="2020-08" db="EMBL/GenBank/DDBJ databases">
        <title>Cohnella phylogeny.</title>
        <authorList>
            <person name="Dunlap C."/>
        </authorList>
    </citation>
    <scope>NUCLEOTIDE SEQUENCE [LARGE SCALE GENOMIC DNA]</scope>
    <source>
        <strain evidence="13 14">DSM 25241</strain>
    </source>
</reference>
<evidence type="ECO:0000256" key="4">
    <source>
        <dbReference type="ARBA" id="ARBA00022679"/>
    </source>
</evidence>
<keyword evidence="6 9" id="KW-0133">Cell shape</keyword>
<evidence type="ECO:0000256" key="3">
    <source>
        <dbReference type="ARBA" id="ARBA00022676"/>
    </source>
</evidence>
<dbReference type="EMBL" id="JACJVQ010000005">
    <property type="protein sequence ID" value="MBB6634013.1"/>
    <property type="molecule type" value="Genomic_DNA"/>
</dbReference>
<dbReference type="Gene3D" id="2.40.440.10">
    <property type="entry name" value="L,D-transpeptidase catalytic domain-like"/>
    <property type="match status" value="1"/>
</dbReference>
<protein>
    <submittedName>
        <fullName evidence="13">L,D-transpeptidase family protein</fullName>
    </submittedName>
</protein>